<evidence type="ECO:0000313" key="1">
    <source>
        <dbReference type="EMBL" id="MDT0261551.1"/>
    </source>
</evidence>
<organism evidence="1 2">
    <name type="scientific">Jatrophihabitans lederbergiae</name>
    <dbReference type="NCBI Taxonomy" id="3075547"/>
    <lineage>
        <taxon>Bacteria</taxon>
        <taxon>Bacillati</taxon>
        <taxon>Actinomycetota</taxon>
        <taxon>Actinomycetes</taxon>
        <taxon>Jatrophihabitantales</taxon>
        <taxon>Jatrophihabitantaceae</taxon>
        <taxon>Jatrophihabitans</taxon>
    </lineage>
</organism>
<dbReference type="RefSeq" id="WP_311422705.1">
    <property type="nucleotide sequence ID" value="NZ_JAVREH010000008.1"/>
</dbReference>
<evidence type="ECO:0008006" key="3">
    <source>
        <dbReference type="Google" id="ProtNLM"/>
    </source>
</evidence>
<evidence type="ECO:0000313" key="2">
    <source>
        <dbReference type="Proteomes" id="UP001183176"/>
    </source>
</evidence>
<reference evidence="2" key="1">
    <citation type="submission" date="2023-07" db="EMBL/GenBank/DDBJ databases">
        <title>30 novel species of actinomycetes from the DSMZ collection.</title>
        <authorList>
            <person name="Nouioui I."/>
        </authorList>
    </citation>
    <scope>NUCLEOTIDE SEQUENCE [LARGE SCALE GENOMIC DNA]</scope>
    <source>
        <strain evidence="2">DSM 44399</strain>
    </source>
</reference>
<comment type="caution">
    <text evidence="1">The sequence shown here is derived from an EMBL/GenBank/DDBJ whole genome shotgun (WGS) entry which is preliminary data.</text>
</comment>
<dbReference type="EMBL" id="JAVREH010000008">
    <property type="protein sequence ID" value="MDT0261551.1"/>
    <property type="molecule type" value="Genomic_DNA"/>
</dbReference>
<sequence>MMSIPGPTTAVVLRDQHGGLYRSEVLQSRHNQLVLSQPTDQTGRELAPGTRLLVTWPDDRSLLVLPVVLVDRHEDGGVETLITSVDGASWREERREYARSAIAASLRIYYRDENAGDITEAAGELIDLSEVALRCVVSAANQALCRPRTPVSAEIEVGRDLFEVPGHVLLGKQTDREDAGLELVVLFERPVPRVEELRLVISELTAAAG</sequence>
<keyword evidence="2" id="KW-1185">Reference proteome</keyword>
<accession>A0ABU2J987</accession>
<name>A0ABU2J987_9ACTN</name>
<proteinExistence type="predicted"/>
<gene>
    <name evidence="1" type="ORF">RM423_09110</name>
</gene>
<dbReference type="Proteomes" id="UP001183176">
    <property type="component" value="Unassembled WGS sequence"/>
</dbReference>
<protein>
    <recommendedName>
        <fullName evidence="3">PilZ domain-containing protein</fullName>
    </recommendedName>
</protein>